<dbReference type="PANTHER" id="PTHR33116:SF75">
    <property type="entry name" value="RIBONUCLEASE H PROTEIN"/>
    <property type="match status" value="1"/>
</dbReference>
<dbReference type="PANTHER" id="PTHR33116">
    <property type="entry name" value="REVERSE TRANSCRIPTASE ZINC-BINDING DOMAIN-CONTAINING PROTEIN-RELATED-RELATED"/>
    <property type="match status" value="1"/>
</dbReference>
<evidence type="ECO:0000259" key="2">
    <source>
        <dbReference type="Pfam" id="PF00078"/>
    </source>
</evidence>
<name>A0AAV5IG69_9ROSI</name>
<keyword evidence="4" id="KW-1185">Reference proteome</keyword>
<gene>
    <name evidence="3" type="ORF">SLEP1_g10291</name>
</gene>
<dbReference type="EMBL" id="BPVZ01000011">
    <property type="protein sequence ID" value="GKU97111.1"/>
    <property type="molecule type" value="Genomic_DNA"/>
</dbReference>
<dbReference type="InterPro" id="IPR000477">
    <property type="entry name" value="RT_dom"/>
</dbReference>
<dbReference type="Pfam" id="PF00078">
    <property type="entry name" value="RVT_1"/>
    <property type="match status" value="1"/>
</dbReference>
<evidence type="ECO:0000313" key="4">
    <source>
        <dbReference type="Proteomes" id="UP001054252"/>
    </source>
</evidence>
<accession>A0AAV5IG69</accession>
<proteinExistence type="predicted"/>
<reference evidence="3 4" key="1">
    <citation type="journal article" date="2021" name="Commun. Biol.">
        <title>The genome of Shorea leprosula (Dipterocarpaceae) highlights the ecological relevance of drought in aseasonal tropical rainforests.</title>
        <authorList>
            <person name="Ng K.K.S."/>
            <person name="Kobayashi M.J."/>
            <person name="Fawcett J.A."/>
            <person name="Hatakeyama M."/>
            <person name="Paape T."/>
            <person name="Ng C.H."/>
            <person name="Ang C.C."/>
            <person name="Tnah L.H."/>
            <person name="Lee C.T."/>
            <person name="Nishiyama T."/>
            <person name="Sese J."/>
            <person name="O'Brien M.J."/>
            <person name="Copetti D."/>
            <person name="Mohd Noor M.I."/>
            <person name="Ong R.C."/>
            <person name="Putra M."/>
            <person name="Sireger I.Z."/>
            <person name="Indrioko S."/>
            <person name="Kosugi Y."/>
            <person name="Izuno A."/>
            <person name="Isagi Y."/>
            <person name="Lee S.L."/>
            <person name="Shimizu K.K."/>
        </authorList>
    </citation>
    <scope>NUCLEOTIDE SEQUENCE [LARGE SCALE GENOMIC DNA]</scope>
    <source>
        <strain evidence="3">214</strain>
    </source>
</reference>
<sequence length="665" mass="75560">METQPCWVRDQPRLGSPGWVRPNPADLGFDKPSKAGFRRPSFAGFDGVEMRKHSENKKKWVKINFAEGEDERPVCRQLSSIGGVWREEDWCEEDWCEEDDMSSKKKESQISVVPDGSQEIRLLLGFLPIQRHTNRQHPGVWKLGPAPMMRMSKDVEREERMEEVRESDWVRKDDESGQNNEEQECLTSASVSILVNGSPTQEFKMQKGLRQGDPLSPYLFLIAAEGLHALVHEAEKKNLLTGIAVVRDLSVSHLQFADDTILLGEASLKSIRAFKFILRWFEIISGLKINFSKSTLYGINIEENWLNMAASTLNSKCGHLPFLYLGLPVGGNPHHLKFWKPVVEKFQSKLATWKGKLLSFGGRITLLTSVLSALPLFYFSIFKVPKGVVSELEKIQKNFLWGSSNDYNKIAWVNWGRVCLAKSKGGLGIPNLSIRNSALLGKWWNNFYDAEGNEKLWKKIIVRKYYDGVSSTSISNTASSSLSPFWKDILSIGRDCDRAFGCFDDGFIRKLGDGSNTRFWKDAWMGSSPLMFSFPRLFCLTLSKDTLVAELKLGNADGWAFQWRRPPFGRELDELERLEDSLRNLNLSDRRLDKFIWKHCSTGYSSKQAYKFLDDFPSCLDKKCCKCVDFPKTSGLDYAAGGELLFLPLVTPPSSFCNFVHLSLA</sequence>
<feature type="region of interest" description="Disordered" evidence="1">
    <location>
        <begin position="1"/>
        <end position="33"/>
    </location>
</feature>
<dbReference type="Proteomes" id="UP001054252">
    <property type="component" value="Unassembled WGS sequence"/>
</dbReference>
<evidence type="ECO:0000256" key="1">
    <source>
        <dbReference type="SAM" id="MobiDB-lite"/>
    </source>
</evidence>
<comment type="caution">
    <text evidence="3">The sequence shown here is derived from an EMBL/GenBank/DDBJ whole genome shotgun (WGS) entry which is preliminary data.</text>
</comment>
<protein>
    <recommendedName>
        <fullName evidence="2">Reverse transcriptase domain-containing protein</fullName>
    </recommendedName>
</protein>
<evidence type="ECO:0000313" key="3">
    <source>
        <dbReference type="EMBL" id="GKU97111.1"/>
    </source>
</evidence>
<dbReference type="AlphaFoldDB" id="A0AAV5IG69"/>
<organism evidence="3 4">
    <name type="scientific">Rubroshorea leprosula</name>
    <dbReference type="NCBI Taxonomy" id="152421"/>
    <lineage>
        <taxon>Eukaryota</taxon>
        <taxon>Viridiplantae</taxon>
        <taxon>Streptophyta</taxon>
        <taxon>Embryophyta</taxon>
        <taxon>Tracheophyta</taxon>
        <taxon>Spermatophyta</taxon>
        <taxon>Magnoliopsida</taxon>
        <taxon>eudicotyledons</taxon>
        <taxon>Gunneridae</taxon>
        <taxon>Pentapetalae</taxon>
        <taxon>rosids</taxon>
        <taxon>malvids</taxon>
        <taxon>Malvales</taxon>
        <taxon>Dipterocarpaceae</taxon>
        <taxon>Rubroshorea</taxon>
    </lineage>
</organism>
<feature type="domain" description="Reverse transcriptase" evidence="2">
    <location>
        <begin position="194"/>
        <end position="327"/>
    </location>
</feature>